<dbReference type="Proteomes" id="UP001307849">
    <property type="component" value="Unassembled WGS sequence"/>
</dbReference>
<evidence type="ECO:0000313" key="2">
    <source>
        <dbReference type="EMBL" id="KAK6510853.1"/>
    </source>
</evidence>
<gene>
    <name evidence="2" type="ORF">TWF506_009948</name>
</gene>
<accession>A0AAN8RLP5</accession>
<dbReference type="Pfam" id="PF00646">
    <property type="entry name" value="F-box"/>
    <property type="match status" value="1"/>
</dbReference>
<reference evidence="2 3" key="1">
    <citation type="submission" date="2019-10" db="EMBL/GenBank/DDBJ databases">
        <authorList>
            <person name="Palmer J.M."/>
        </authorList>
    </citation>
    <scope>NUCLEOTIDE SEQUENCE [LARGE SCALE GENOMIC DNA]</scope>
    <source>
        <strain evidence="2 3">TWF506</strain>
    </source>
</reference>
<dbReference type="EMBL" id="JAVHJM010000007">
    <property type="protein sequence ID" value="KAK6510853.1"/>
    <property type="molecule type" value="Genomic_DNA"/>
</dbReference>
<comment type="caution">
    <text evidence="2">The sequence shown here is derived from an EMBL/GenBank/DDBJ whole genome shotgun (WGS) entry which is preliminary data.</text>
</comment>
<name>A0AAN8RLP5_9PEZI</name>
<proteinExistence type="predicted"/>
<dbReference type="AlphaFoldDB" id="A0AAN8RLP5"/>
<dbReference type="Gene3D" id="3.80.10.10">
    <property type="entry name" value="Ribonuclease Inhibitor"/>
    <property type="match status" value="1"/>
</dbReference>
<sequence>MSTNVANSLNVLPPEIHLQILESLPRDDQEALSLCSKYYRKICLPFLFERIVLDGGDASVFLEGGPFEHICRHIKYVRLHWRNLDHGREVKDVDRVKLYIDLHTKMTALKLFSSLKTLRVFLKVVESTEIEAYMVLLRVIANSEFRNTLEELEIQIEKNNYFLSWSSGWIHTGLISALSTEELSILGETVPEDLTPESFTSMTPNLPALKRLTLSIHELPLPIDDLTSDEKKGFGFYYHLLTSAPQLHELHVNTIIETNPHPFYDTGRELHPDILRAFSQIKTLSLRIYNGLQDESAQRLTEIFPNLEHLDIQPHPTFGPSTWNSIGCYFNEICNLERLRTLILPWPIIAEIGSLPTNVLELLGCQWRSEGAVCLENVVFVGKLRSNGRYEDVEARLEYFTLDEDFKESWGEEWEEGEETWGIELHADVDDIDVSVLGDPDDLY</sequence>
<feature type="domain" description="F-box" evidence="1">
    <location>
        <begin position="6"/>
        <end position="51"/>
    </location>
</feature>
<dbReference type="SUPFAM" id="SSF81383">
    <property type="entry name" value="F-box domain"/>
    <property type="match status" value="1"/>
</dbReference>
<dbReference type="InterPro" id="IPR036047">
    <property type="entry name" value="F-box-like_dom_sf"/>
</dbReference>
<keyword evidence="3" id="KW-1185">Reference proteome</keyword>
<dbReference type="PROSITE" id="PS50181">
    <property type="entry name" value="FBOX"/>
    <property type="match status" value="1"/>
</dbReference>
<dbReference type="InterPro" id="IPR001810">
    <property type="entry name" value="F-box_dom"/>
</dbReference>
<organism evidence="2 3">
    <name type="scientific">Arthrobotrys conoides</name>
    <dbReference type="NCBI Taxonomy" id="74498"/>
    <lineage>
        <taxon>Eukaryota</taxon>
        <taxon>Fungi</taxon>
        <taxon>Dikarya</taxon>
        <taxon>Ascomycota</taxon>
        <taxon>Pezizomycotina</taxon>
        <taxon>Orbiliomycetes</taxon>
        <taxon>Orbiliales</taxon>
        <taxon>Orbiliaceae</taxon>
        <taxon>Arthrobotrys</taxon>
    </lineage>
</organism>
<evidence type="ECO:0000259" key="1">
    <source>
        <dbReference type="PROSITE" id="PS50181"/>
    </source>
</evidence>
<protein>
    <recommendedName>
        <fullName evidence="1">F-box domain-containing protein</fullName>
    </recommendedName>
</protein>
<dbReference type="SUPFAM" id="SSF52047">
    <property type="entry name" value="RNI-like"/>
    <property type="match status" value="1"/>
</dbReference>
<dbReference type="InterPro" id="IPR032675">
    <property type="entry name" value="LRR_dom_sf"/>
</dbReference>
<evidence type="ECO:0000313" key="3">
    <source>
        <dbReference type="Proteomes" id="UP001307849"/>
    </source>
</evidence>